<keyword evidence="3" id="KW-1185">Reference proteome</keyword>
<dbReference type="OrthoDB" id="341478at2759"/>
<gene>
    <name evidence="2" type="ORF">cubi_01480</name>
</gene>
<evidence type="ECO:0000313" key="3">
    <source>
        <dbReference type="Proteomes" id="UP000186176"/>
    </source>
</evidence>
<name>A0A1J4MFA6_9CRYT</name>
<protein>
    <submittedName>
        <fullName evidence="2">Uncharacterized protein</fullName>
    </submittedName>
</protein>
<comment type="caution">
    <text evidence="2">The sequence shown here is derived from an EMBL/GenBank/DDBJ whole genome shotgun (WGS) entry which is preliminary data.</text>
</comment>
<dbReference type="RefSeq" id="XP_028873719.1">
    <property type="nucleotide sequence ID" value="XM_029018492.1"/>
</dbReference>
<evidence type="ECO:0000313" key="2">
    <source>
        <dbReference type="EMBL" id="OII72147.1"/>
    </source>
</evidence>
<dbReference type="VEuPathDB" id="CryptoDB:cubi_01480"/>
<feature type="region of interest" description="Disordered" evidence="1">
    <location>
        <begin position="96"/>
        <end position="117"/>
    </location>
</feature>
<dbReference type="EMBL" id="LRBP01000025">
    <property type="protein sequence ID" value="OII72147.1"/>
    <property type="molecule type" value="Genomic_DNA"/>
</dbReference>
<reference evidence="2 3" key="1">
    <citation type="submission" date="2016-10" db="EMBL/GenBank/DDBJ databases">
        <title>Reductive evolution of mitochondrial metabolism and differential evolution of invasion-related proteins in Cryptosporidium.</title>
        <authorList>
            <person name="Liu S."/>
            <person name="Roellig D.M."/>
            <person name="Guo Y."/>
            <person name="Li N."/>
            <person name="Frace M.A."/>
            <person name="Tang K."/>
            <person name="Zhang L."/>
            <person name="Feng Y."/>
            <person name="Xiao L."/>
        </authorList>
    </citation>
    <scope>NUCLEOTIDE SEQUENCE [LARGE SCALE GENOMIC DNA]</scope>
    <source>
        <strain evidence="2">39726</strain>
    </source>
</reference>
<dbReference type="Proteomes" id="UP000186176">
    <property type="component" value="Unassembled WGS sequence"/>
</dbReference>
<organism evidence="2 3">
    <name type="scientific">Cryptosporidium ubiquitum</name>
    <dbReference type="NCBI Taxonomy" id="857276"/>
    <lineage>
        <taxon>Eukaryota</taxon>
        <taxon>Sar</taxon>
        <taxon>Alveolata</taxon>
        <taxon>Apicomplexa</taxon>
        <taxon>Conoidasida</taxon>
        <taxon>Coccidia</taxon>
        <taxon>Eucoccidiorida</taxon>
        <taxon>Eimeriorina</taxon>
        <taxon>Cryptosporidiidae</taxon>
        <taxon>Cryptosporidium</taxon>
    </lineage>
</organism>
<dbReference type="AlphaFoldDB" id="A0A1J4MFA6"/>
<evidence type="ECO:0000256" key="1">
    <source>
        <dbReference type="SAM" id="MobiDB-lite"/>
    </source>
</evidence>
<dbReference type="GeneID" id="39978271"/>
<accession>A0A1J4MFA6</accession>
<proteinExistence type="predicted"/>
<sequence>MGTEKDVLEEPAEFLDKTQNLLINILNDLRETVNIISKVDPKRQSELESHIISYYKNVNDLSNVLNAKINTMYDGFEFQVNSTIERLMVENLQSFESETEIDSNNKEDQGYSNLTLK</sequence>